<organism evidence="1 2">
    <name type="scientific">Clostridium liquoris</name>
    <dbReference type="NCBI Taxonomy" id="1289519"/>
    <lineage>
        <taxon>Bacteria</taxon>
        <taxon>Bacillati</taxon>
        <taxon>Bacillota</taxon>
        <taxon>Clostridia</taxon>
        <taxon>Eubacteriales</taxon>
        <taxon>Clostridiaceae</taxon>
        <taxon>Clostridium</taxon>
    </lineage>
</organism>
<dbReference type="AlphaFoldDB" id="A0A2T0B0I4"/>
<evidence type="ECO:0000313" key="1">
    <source>
        <dbReference type="EMBL" id="PRR77071.1"/>
    </source>
</evidence>
<reference evidence="1 2" key="1">
    <citation type="submission" date="2018-03" db="EMBL/GenBank/DDBJ databases">
        <title>Genome sequence of Clostridium liquoris DSM 100320.</title>
        <authorList>
            <person name="Poehlein A."/>
            <person name="Daniel R."/>
        </authorList>
    </citation>
    <scope>NUCLEOTIDE SEQUENCE [LARGE SCALE GENOMIC DNA]</scope>
    <source>
        <strain evidence="1 2">DSM 100320</strain>
    </source>
</reference>
<dbReference type="Proteomes" id="UP000239706">
    <property type="component" value="Unassembled WGS sequence"/>
</dbReference>
<sequence>MIFVHLKPMISLAIMKKFIMAFVYVDIKLKKLQIPIYIIEIKILKYKKL</sequence>
<evidence type="ECO:0000313" key="2">
    <source>
        <dbReference type="Proteomes" id="UP000239706"/>
    </source>
</evidence>
<comment type="caution">
    <text evidence="1">The sequence shown here is derived from an EMBL/GenBank/DDBJ whole genome shotgun (WGS) entry which is preliminary data.</text>
</comment>
<accession>A0A2T0B0I4</accession>
<name>A0A2T0B0I4_9CLOT</name>
<dbReference type="EMBL" id="PVXO01000069">
    <property type="protein sequence ID" value="PRR77071.1"/>
    <property type="molecule type" value="Genomic_DNA"/>
</dbReference>
<gene>
    <name evidence="1" type="ORF">CLLI_25890</name>
</gene>
<proteinExistence type="predicted"/>
<protein>
    <submittedName>
        <fullName evidence="1">Uncharacterized protein</fullName>
    </submittedName>
</protein>
<keyword evidence="2" id="KW-1185">Reference proteome</keyword>